<dbReference type="Pfam" id="PF05960">
    <property type="entry name" value="DUF885"/>
    <property type="match status" value="1"/>
</dbReference>
<dbReference type="PANTHER" id="PTHR33361">
    <property type="entry name" value="GLR0591 PROTEIN"/>
    <property type="match status" value="1"/>
</dbReference>
<dbReference type="AlphaFoldDB" id="A0A972VU07"/>
<dbReference type="PROSITE" id="PS51257">
    <property type="entry name" value="PROKAR_LIPOPROTEIN"/>
    <property type="match status" value="1"/>
</dbReference>
<dbReference type="PANTHER" id="PTHR33361:SF16">
    <property type="entry name" value="DUF885 DOMAIN-CONTAINING PROTEIN"/>
    <property type="match status" value="1"/>
</dbReference>
<sequence length="608" mass="68087">MKHGLLVLLALTVLVGCGPTKSTSQTSDGATLSESQRLNQWLDGEFETYLDFSPMSKTRLGDKSDYDKLDDPSDAAADARLAWRRVSVASLKAEFDRNALEPEAKRSYDLWVFMLDRAEASLPYRRHEYVFGRNGPHTGLPNALINYHKVDSASDMQAYIARLKASAGYFDAYLNRAKLAAAAGIRAPYFDYDVAMSQIQRVTRGAPFTGEGTSALWADITAKVDALVLAESITTVEAEALKAEAKTAILQSMEPAYDRINAWLEADRDSVPDTATGAWALPEGAAFYAYRLKQMTTLPLTAEAIHQTGLDEVTRIQAEMNAIRKSVGFEGSLQDFFTHLRTSDEFYFENTDEGRERYLQLARDFISGIEAKLPDYFGILPKGPLEVRRVEAFREQAGGAAHYMRGTKDGSRPGVFYAHLADMQAMSIFRLENLAYHEGLPGHHLQIAIQQELEGLPQFRTYHGYTAFSEGWGLYSEWLGKEMGFYQDPYRDFGRLTGEIWRAIRLVVDTGIHAKGWTEAEAIDYALTNSPRPAPTVKSEIRRYFNMPGQATAYKVGMLEIQRIRGKAEAALKDRFDIRDFHDQILGSGPLPMPVLEQKIDEWIAASL</sequence>
<protein>
    <submittedName>
        <fullName evidence="1">DUF885 domain-containing protein</fullName>
    </submittedName>
</protein>
<dbReference type="InterPro" id="IPR010281">
    <property type="entry name" value="DUF885"/>
</dbReference>
<accession>A0A972VU07</accession>
<evidence type="ECO:0000313" key="1">
    <source>
        <dbReference type="EMBL" id="NQV64233.1"/>
    </source>
</evidence>
<dbReference type="EMBL" id="JABMOJ010000091">
    <property type="protein sequence ID" value="NQV64233.1"/>
    <property type="molecule type" value="Genomic_DNA"/>
</dbReference>
<evidence type="ECO:0000313" key="2">
    <source>
        <dbReference type="Proteomes" id="UP000754644"/>
    </source>
</evidence>
<organism evidence="1 2">
    <name type="scientific">SAR86 cluster bacterium</name>
    <dbReference type="NCBI Taxonomy" id="2030880"/>
    <lineage>
        <taxon>Bacteria</taxon>
        <taxon>Pseudomonadati</taxon>
        <taxon>Pseudomonadota</taxon>
        <taxon>Gammaproteobacteria</taxon>
        <taxon>SAR86 cluster</taxon>
    </lineage>
</organism>
<dbReference type="Proteomes" id="UP000754644">
    <property type="component" value="Unassembled WGS sequence"/>
</dbReference>
<reference evidence="1" key="1">
    <citation type="submission" date="2020-05" db="EMBL/GenBank/DDBJ databases">
        <title>Sulfur intermediates as new biogeochemical hubs in an aquatic model microbial ecosystem.</title>
        <authorList>
            <person name="Vigneron A."/>
        </authorList>
    </citation>
    <scope>NUCLEOTIDE SEQUENCE</scope>
    <source>
        <strain evidence="1">Bin.250</strain>
    </source>
</reference>
<gene>
    <name evidence="1" type="ORF">HQ497_02610</name>
</gene>
<name>A0A972VU07_9GAMM</name>
<comment type="caution">
    <text evidence="1">The sequence shown here is derived from an EMBL/GenBank/DDBJ whole genome shotgun (WGS) entry which is preliminary data.</text>
</comment>
<proteinExistence type="predicted"/>